<protein>
    <submittedName>
        <fullName evidence="1">Uncharacterized protein</fullName>
    </submittedName>
</protein>
<comment type="caution">
    <text evidence="1">The sequence shown here is derived from an EMBL/GenBank/DDBJ whole genome shotgun (WGS) entry which is preliminary data.</text>
</comment>
<reference evidence="1" key="1">
    <citation type="submission" date="2020-07" db="EMBL/GenBank/DDBJ databases">
        <authorList>
            <person name="Nazaruddin N."/>
        </authorList>
    </citation>
    <scope>NUCLEOTIDE SEQUENCE</scope>
</reference>
<dbReference type="GO" id="GO:0005890">
    <property type="term" value="C:sodium:potassium-exchanging ATPase complex"/>
    <property type="evidence" value="ECO:0007669"/>
    <property type="project" value="InterPro"/>
</dbReference>
<dbReference type="PROSITE" id="PS00390">
    <property type="entry name" value="ATPASE_NA_K_BETA_1"/>
    <property type="match status" value="1"/>
</dbReference>
<feature type="non-terminal residue" evidence="1">
    <location>
        <position position="1"/>
    </location>
</feature>
<dbReference type="Gene3D" id="1.20.5.170">
    <property type="match status" value="1"/>
</dbReference>
<proteinExistence type="predicted"/>
<keyword evidence="2" id="KW-1185">Reference proteome</keyword>
<dbReference type="InterPro" id="IPR000402">
    <property type="entry name" value="Na/K_ATPase_sub_beta"/>
</dbReference>
<evidence type="ECO:0000313" key="2">
    <source>
        <dbReference type="Proteomes" id="UP000752696"/>
    </source>
</evidence>
<name>A0A6V7HNW6_9HYME</name>
<accession>A0A6V7HNW6</accession>
<organism evidence="1 2">
    <name type="scientific">Heterotrigona itama</name>
    <dbReference type="NCBI Taxonomy" id="395501"/>
    <lineage>
        <taxon>Eukaryota</taxon>
        <taxon>Metazoa</taxon>
        <taxon>Ecdysozoa</taxon>
        <taxon>Arthropoda</taxon>
        <taxon>Hexapoda</taxon>
        <taxon>Insecta</taxon>
        <taxon>Pterygota</taxon>
        <taxon>Neoptera</taxon>
        <taxon>Endopterygota</taxon>
        <taxon>Hymenoptera</taxon>
        <taxon>Apocrita</taxon>
        <taxon>Aculeata</taxon>
        <taxon>Apoidea</taxon>
        <taxon>Anthophila</taxon>
        <taxon>Apidae</taxon>
        <taxon>Heterotrigona</taxon>
    </lineage>
</organism>
<dbReference type="AlphaFoldDB" id="A0A6V7HNW6"/>
<gene>
    <name evidence="1" type="ORF">MHI_LOCUS989101</name>
</gene>
<dbReference type="Pfam" id="PF00287">
    <property type="entry name" value="Na_K-ATPase"/>
    <property type="match status" value="1"/>
</dbReference>
<dbReference type="EMBL" id="CAJDYZ010013519">
    <property type="protein sequence ID" value="CAD1481159.1"/>
    <property type="molecule type" value="Genomic_DNA"/>
</dbReference>
<dbReference type="OrthoDB" id="5912413at2759"/>
<dbReference type="GO" id="GO:0006814">
    <property type="term" value="P:sodium ion transport"/>
    <property type="evidence" value="ECO:0007669"/>
    <property type="project" value="InterPro"/>
</dbReference>
<evidence type="ECO:0000313" key="1">
    <source>
        <dbReference type="EMBL" id="CAD1481159.1"/>
    </source>
</evidence>
<dbReference type="GO" id="GO:0006813">
    <property type="term" value="P:potassium ion transport"/>
    <property type="evidence" value="ECO:0007669"/>
    <property type="project" value="InterPro"/>
</dbReference>
<dbReference type="Proteomes" id="UP000752696">
    <property type="component" value="Unassembled WGS sequence"/>
</dbReference>
<sequence>MEGKKVEQFYTPPPKLGKWEGFRVFLWNSETGQFLGRTGASWASANRLGKCYVGCLFLYKFFNKRKVRCYPLRLEDGNIQ</sequence>